<sequence length="294" mass="30583">MTAPKAVLIRAQTIRRPRSPRALRSVLRSWGGRIGLVLLGVVVLMAFLGPLVAPHDPTETLGVPGAPPSPDYALGLDSIGRDVLSRLLNGGRSTLLMAVGATILTYAGGVVVGLVAGISRSFLDAFLMRGMDVLLSMPALLVVLLLRTGLGNNSAVLMSATALVLIPGVARITRSAALGVSTTGYVEAAMARGEPKASLLVREVLPNIRGTLIADVGLRFSWAIIVIASVNFLGIGLEPPSADWGLMVSENRVIIGSNPWSVAGPAAVLGLLVIGLNLIGDSYVRNSDRSEESS</sequence>
<feature type="transmembrane region" description="Helical" evidence="7">
    <location>
        <begin position="34"/>
        <end position="53"/>
    </location>
</feature>
<gene>
    <name evidence="9" type="ORF">SAMN04489713_107127</name>
</gene>
<comment type="subcellular location">
    <subcellularLocation>
        <location evidence="1 7">Cell membrane</location>
        <topology evidence="1 7">Multi-pass membrane protein</topology>
    </subcellularLocation>
</comment>
<dbReference type="InterPro" id="IPR025966">
    <property type="entry name" value="OppC_N"/>
</dbReference>
<evidence type="ECO:0000313" key="9">
    <source>
        <dbReference type="EMBL" id="SFO55558.1"/>
    </source>
</evidence>
<keyword evidence="2 7" id="KW-0813">Transport</keyword>
<dbReference type="PANTHER" id="PTHR43386">
    <property type="entry name" value="OLIGOPEPTIDE TRANSPORT SYSTEM PERMEASE PROTEIN APPC"/>
    <property type="match status" value="1"/>
</dbReference>
<protein>
    <submittedName>
        <fullName evidence="9">Peptide/nickel transport system permease protein</fullName>
    </submittedName>
</protein>
<dbReference type="STRING" id="1993.SAMN04489713_107127"/>
<dbReference type="SUPFAM" id="SSF161098">
    <property type="entry name" value="MetI-like"/>
    <property type="match status" value="1"/>
</dbReference>
<keyword evidence="6 7" id="KW-0472">Membrane</keyword>
<feature type="transmembrane region" description="Helical" evidence="7">
    <location>
        <begin position="216"/>
        <end position="237"/>
    </location>
</feature>
<dbReference type="Pfam" id="PF00528">
    <property type="entry name" value="BPD_transp_1"/>
    <property type="match status" value="1"/>
</dbReference>
<dbReference type="PROSITE" id="PS50928">
    <property type="entry name" value="ABC_TM1"/>
    <property type="match status" value="1"/>
</dbReference>
<keyword evidence="5 7" id="KW-1133">Transmembrane helix</keyword>
<comment type="similarity">
    <text evidence="7">Belongs to the binding-protein-dependent transport system permease family.</text>
</comment>
<dbReference type="InParanoid" id="A0A1I5I4I8"/>
<evidence type="ECO:0000256" key="4">
    <source>
        <dbReference type="ARBA" id="ARBA00022692"/>
    </source>
</evidence>
<reference evidence="9 10" key="1">
    <citation type="submission" date="2016-10" db="EMBL/GenBank/DDBJ databases">
        <authorList>
            <person name="de Groot N.N."/>
        </authorList>
    </citation>
    <scope>NUCLEOTIDE SEQUENCE [LARGE SCALE GENOMIC DNA]</scope>
    <source>
        <strain evidence="9 10">DSM 43067</strain>
    </source>
</reference>
<dbReference type="InterPro" id="IPR050366">
    <property type="entry name" value="BP-dependent_transpt_permease"/>
</dbReference>
<keyword evidence="3" id="KW-1003">Cell membrane</keyword>
<keyword evidence="4 7" id="KW-0812">Transmembrane</keyword>
<organism evidence="9 10">
    <name type="scientific">Actinomadura madurae</name>
    <dbReference type="NCBI Taxonomy" id="1993"/>
    <lineage>
        <taxon>Bacteria</taxon>
        <taxon>Bacillati</taxon>
        <taxon>Actinomycetota</taxon>
        <taxon>Actinomycetes</taxon>
        <taxon>Streptosporangiales</taxon>
        <taxon>Thermomonosporaceae</taxon>
        <taxon>Actinomadura</taxon>
    </lineage>
</organism>
<feature type="domain" description="ABC transmembrane type-1" evidence="8">
    <location>
        <begin position="91"/>
        <end position="280"/>
    </location>
</feature>
<dbReference type="GO" id="GO:0055085">
    <property type="term" value="P:transmembrane transport"/>
    <property type="evidence" value="ECO:0007669"/>
    <property type="project" value="InterPro"/>
</dbReference>
<feature type="transmembrane region" description="Helical" evidence="7">
    <location>
        <begin position="95"/>
        <end position="118"/>
    </location>
</feature>
<dbReference type="Proteomes" id="UP000183413">
    <property type="component" value="Unassembled WGS sequence"/>
</dbReference>
<dbReference type="AlphaFoldDB" id="A0A1I5I4I8"/>
<evidence type="ECO:0000256" key="1">
    <source>
        <dbReference type="ARBA" id="ARBA00004651"/>
    </source>
</evidence>
<dbReference type="EMBL" id="FOVH01000007">
    <property type="protein sequence ID" value="SFO55558.1"/>
    <property type="molecule type" value="Genomic_DNA"/>
</dbReference>
<evidence type="ECO:0000256" key="7">
    <source>
        <dbReference type="RuleBase" id="RU363032"/>
    </source>
</evidence>
<evidence type="ECO:0000256" key="2">
    <source>
        <dbReference type="ARBA" id="ARBA00022448"/>
    </source>
</evidence>
<dbReference type="Gene3D" id="1.10.3720.10">
    <property type="entry name" value="MetI-like"/>
    <property type="match status" value="1"/>
</dbReference>
<name>A0A1I5I4I8_9ACTN</name>
<evidence type="ECO:0000259" key="8">
    <source>
        <dbReference type="PROSITE" id="PS50928"/>
    </source>
</evidence>
<dbReference type="RefSeq" id="WP_075021931.1">
    <property type="nucleotide sequence ID" value="NZ_FOVH01000007.1"/>
</dbReference>
<dbReference type="GO" id="GO:0005886">
    <property type="term" value="C:plasma membrane"/>
    <property type="evidence" value="ECO:0007669"/>
    <property type="project" value="UniProtKB-SubCell"/>
</dbReference>
<evidence type="ECO:0000256" key="3">
    <source>
        <dbReference type="ARBA" id="ARBA00022475"/>
    </source>
</evidence>
<evidence type="ECO:0000313" key="10">
    <source>
        <dbReference type="Proteomes" id="UP000183413"/>
    </source>
</evidence>
<proteinExistence type="inferred from homology"/>
<dbReference type="InterPro" id="IPR035906">
    <property type="entry name" value="MetI-like_sf"/>
</dbReference>
<accession>A0A1I5I4I8</accession>
<feature type="transmembrane region" description="Helical" evidence="7">
    <location>
        <begin position="155"/>
        <end position="173"/>
    </location>
</feature>
<dbReference type="CDD" id="cd06261">
    <property type="entry name" value="TM_PBP2"/>
    <property type="match status" value="1"/>
</dbReference>
<evidence type="ECO:0000256" key="6">
    <source>
        <dbReference type="ARBA" id="ARBA00023136"/>
    </source>
</evidence>
<keyword evidence="10" id="KW-1185">Reference proteome</keyword>
<dbReference type="Pfam" id="PF12911">
    <property type="entry name" value="OppC_N"/>
    <property type="match status" value="1"/>
</dbReference>
<evidence type="ECO:0000256" key="5">
    <source>
        <dbReference type="ARBA" id="ARBA00022989"/>
    </source>
</evidence>
<dbReference type="InterPro" id="IPR000515">
    <property type="entry name" value="MetI-like"/>
</dbReference>
<feature type="transmembrane region" description="Helical" evidence="7">
    <location>
        <begin position="130"/>
        <end position="149"/>
    </location>
</feature>
<dbReference type="PANTHER" id="PTHR43386:SF25">
    <property type="entry name" value="PEPTIDE ABC TRANSPORTER PERMEASE PROTEIN"/>
    <property type="match status" value="1"/>
</dbReference>
<feature type="transmembrane region" description="Helical" evidence="7">
    <location>
        <begin position="257"/>
        <end position="279"/>
    </location>
</feature>